<dbReference type="AlphaFoldDB" id="A0AAD9F9X1"/>
<keyword evidence="2" id="KW-1133">Transmembrane helix</keyword>
<dbReference type="GO" id="GO:0048741">
    <property type="term" value="P:skeletal muscle fiber development"/>
    <property type="evidence" value="ECO:0007669"/>
    <property type="project" value="TreeGrafter"/>
</dbReference>
<reference evidence="3" key="1">
    <citation type="submission" date="2023-04" db="EMBL/GenBank/DDBJ databases">
        <title>Chromosome-level genome of Chaenocephalus aceratus.</title>
        <authorList>
            <person name="Park H."/>
        </authorList>
    </citation>
    <scope>NUCLEOTIDE SEQUENCE</scope>
    <source>
        <strain evidence="3">DE</strain>
        <tissue evidence="3">Muscle</tissue>
    </source>
</reference>
<evidence type="ECO:0000313" key="4">
    <source>
        <dbReference type="Proteomes" id="UP001228049"/>
    </source>
</evidence>
<dbReference type="Proteomes" id="UP001228049">
    <property type="component" value="Unassembled WGS sequence"/>
</dbReference>
<proteinExistence type="predicted"/>
<dbReference type="GO" id="GO:0005789">
    <property type="term" value="C:endoplasmic reticulum membrane"/>
    <property type="evidence" value="ECO:0007669"/>
    <property type="project" value="TreeGrafter"/>
</dbReference>
<keyword evidence="4" id="KW-1185">Reference proteome</keyword>
<gene>
    <name evidence="3" type="ORF">KUDE01_018915</name>
</gene>
<evidence type="ECO:0000256" key="2">
    <source>
        <dbReference type="SAM" id="Phobius"/>
    </source>
</evidence>
<organism evidence="3 4">
    <name type="scientific">Dissostichus eleginoides</name>
    <name type="common">Patagonian toothfish</name>
    <name type="synonym">Dissostichus amissus</name>
    <dbReference type="NCBI Taxonomy" id="100907"/>
    <lineage>
        <taxon>Eukaryota</taxon>
        <taxon>Metazoa</taxon>
        <taxon>Chordata</taxon>
        <taxon>Craniata</taxon>
        <taxon>Vertebrata</taxon>
        <taxon>Euteleostomi</taxon>
        <taxon>Actinopterygii</taxon>
        <taxon>Neopterygii</taxon>
        <taxon>Teleostei</taxon>
        <taxon>Neoteleostei</taxon>
        <taxon>Acanthomorphata</taxon>
        <taxon>Eupercaria</taxon>
        <taxon>Perciformes</taxon>
        <taxon>Notothenioidei</taxon>
        <taxon>Nototheniidae</taxon>
        <taxon>Dissostichus</taxon>
    </lineage>
</organism>
<dbReference type="EMBL" id="JASDAP010000011">
    <property type="protein sequence ID" value="KAK1893451.1"/>
    <property type="molecule type" value="Genomic_DNA"/>
</dbReference>
<evidence type="ECO:0000256" key="1">
    <source>
        <dbReference type="SAM" id="MobiDB-lite"/>
    </source>
</evidence>
<dbReference type="GO" id="GO:0055074">
    <property type="term" value="P:calcium ion homeostasis"/>
    <property type="evidence" value="ECO:0007669"/>
    <property type="project" value="TreeGrafter"/>
</dbReference>
<feature type="transmembrane region" description="Helical" evidence="2">
    <location>
        <begin position="30"/>
        <end position="51"/>
    </location>
</feature>
<accession>A0AAD9F9X1</accession>
<dbReference type="PANTHER" id="PTHR16213:SF78">
    <property type="entry name" value="SELENOPROTEIN N"/>
    <property type="match status" value="1"/>
</dbReference>
<protein>
    <submittedName>
        <fullName evidence="3">Selenoprotein N</fullName>
    </submittedName>
</protein>
<name>A0AAD9F9X1_DISEL</name>
<feature type="region of interest" description="Disordered" evidence="1">
    <location>
        <begin position="1"/>
        <end position="26"/>
    </location>
</feature>
<keyword evidence="2" id="KW-0812">Transmembrane</keyword>
<keyword evidence="2" id="KW-0472">Membrane</keyword>
<evidence type="ECO:0000313" key="3">
    <source>
        <dbReference type="EMBL" id="KAK1893451.1"/>
    </source>
</evidence>
<dbReference type="PANTHER" id="PTHR16213">
    <property type="entry name" value="SELENOPROTEIN N"/>
    <property type="match status" value="1"/>
</dbReference>
<sequence length="575" mass="64671">MAADVDQTIPEDERKISPQKGNQSPATGSWICRGIWTLLLIGAVPLLAFGIKYYQDASSTNAMDSNLFLYFPPPLPALYKQHLSGKHMQGICGLWADLYPDRTEESIRTLGAEGLFLFSSLDTDHDLYLSPEEFKPIAEKLTGITPPVDFEEDVAHDPNGETLTLEAQMQPLLMDSMTKSKDGFLGVSHSSLSGLRSWKSPAVPASSFSASQFRAFLPPKNKDEVGDTWWVIPSELNIFTGYLPNNRYHPPSPKGKEVLIHSLLIACIRASNDFYYDIVFRIHAEFQLNDVPDFPFWFTPGKFIGNIVLSKDASHVRHFHLYVPNDRSLNVDMEWLYGASESSNMEVDIGYLPQLELQATGPSTPSIIMDEEGNIIDSQDGNSEPIQFIFEDIHWTSEISEEEATRRLEVSLYPFKKVSYLPFSEAFERAAAENKLVHSILLWGALDDQSGRTLRETVLESSPVMALLNQSFISSWSLVRELENMQADEQNPVLSEKAKLHLENYNFPVEMMVALPNGTIVHHINANFFLDQTAMKPEEEEATFSFSAAFEDPSTATYLSFLKEGLEKAKQYLAQ</sequence>
<comment type="caution">
    <text evidence="3">The sequence shown here is derived from an EMBL/GenBank/DDBJ whole genome shotgun (WGS) entry which is preliminary data.</text>
</comment>